<evidence type="ECO:0000313" key="1">
    <source>
        <dbReference type="EMBL" id="MDO6416266.1"/>
    </source>
</evidence>
<accession>A0ABT8YD29</accession>
<comment type="caution">
    <text evidence="1">The sequence shown here is derived from an EMBL/GenBank/DDBJ whole genome shotgun (WGS) entry which is preliminary data.</text>
</comment>
<dbReference type="Pfam" id="PF04393">
    <property type="entry name" value="DUF535"/>
    <property type="match status" value="1"/>
</dbReference>
<dbReference type="RefSeq" id="WP_303545538.1">
    <property type="nucleotide sequence ID" value="NZ_JAUOTP010000009.1"/>
</dbReference>
<gene>
    <name evidence="1" type="ORF">Q4F19_17910</name>
</gene>
<dbReference type="EMBL" id="JAUOTP010000009">
    <property type="protein sequence ID" value="MDO6416266.1"/>
    <property type="molecule type" value="Genomic_DNA"/>
</dbReference>
<name>A0ABT8YD29_9SPHN</name>
<dbReference type="PANTHER" id="PTHR38785:SF1">
    <property type="entry name" value="HOMOLOG OF VIRK"/>
    <property type="match status" value="1"/>
</dbReference>
<evidence type="ECO:0000313" key="2">
    <source>
        <dbReference type="Proteomes" id="UP001169764"/>
    </source>
</evidence>
<organism evidence="1 2">
    <name type="scientific">Sphingomonas natans</name>
    <dbReference type="NCBI Taxonomy" id="3063330"/>
    <lineage>
        <taxon>Bacteria</taxon>
        <taxon>Pseudomonadati</taxon>
        <taxon>Pseudomonadota</taxon>
        <taxon>Alphaproteobacteria</taxon>
        <taxon>Sphingomonadales</taxon>
        <taxon>Sphingomonadaceae</taxon>
        <taxon>Sphingomonas</taxon>
    </lineage>
</organism>
<sequence length="307" mass="34700">MPAVNWRSLPSVPGGSRTFSRRLGQLLLALRRPISHLTLRGLLNRAKMADLAADERRIYWKYVGNYFDVEMRGDERRQIIEDHYEFILRHFPKNTLNIQPPDGEIFWTNQAANGSTYTMALMAAYRSPMEGELELVFREDANDLASIAFLFSRGSRVDMAHSEVVLIGGLQGAFGRSAEYRRATKENDNTTPIAMLIVAIRALASAMGRIPLVGVSNKKHIATLYAGGSKTFDYDRAWQDFDARRLASGYFSLDAYEQSQRSLTHLTSSHKARARRRMAVKRRLYESICESFEALLNANRAGNAVSL</sequence>
<dbReference type="PANTHER" id="PTHR38785">
    <property type="entry name" value="HOMOLOG OF VIRK"/>
    <property type="match status" value="1"/>
</dbReference>
<protein>
    <submittedName>
        <fullName evidence="1">DUF535 family protein</fullName>
    </submittedName>
</protein>
<keyword evidence="2" id="KW-1185">Reference proteome</keyword>
<reference evidence="1" key="1">
    <citation type="submission" date="2023-07" db="EMBL/GenBank/DDBJ databases">
        <authorList>
            <person name="Kim M."/>
        </authorList>
    </citation>
    <scope>NUCLEOTIDE SEQUENCE</scope>
    <source>
        <strain evidence="1">BIUV-7</strain>
    </source>
</reference>
<proteinExistence type="predicted"/>
<dbReference type="Proteomes" id="UP001169764">
    <property type="component" value="Unassembled WGS sequence"/>
</dbReference>
<dbReference type="InterPro" id="IPR007488">
    <property type="entry name" value="DUF535"/>
</dbReference>